<evidence type="ECO:0000256" key="1">
    <source>
        <dbReference type="SAM" id="Coils"/>
    </source>
</evidence>
<dbReference type="RefSeq" id="XP_003028505.1">
    <property type="nucleotide sequence ID" value="XM_003028459.1"/>
</dbReference>
<keyword evidence="4" id="KW-1185">Reference proteome</keyword>
<name>D8QEW8_SCHCM</name>
<feature type="compositionally biased region" description="Basic and acidic residues" evidence="2">
    <location>
        <begin position="305"/>
        <end position="321"/>
    </location>
</feature>
<feature type="non-terminal residue" evidence="3">
    <location>
        <position position="777"/>
    </location>
</feature>
<dbReference type="Proteomes" id="UP000007431">
    <property type="component" value="Unassembled WGS sequence"/>
</dbReference>
<dbReference type="EMBL" id="GL377310">
    <property type="protein sequence ID" value="EFI93602.1"/>
    <property type="molecule type" value="Genomic_DNA"/>
</dbReference>
<sequence length="777" mass="87100">MNEDIQDADTSLAGMIGRAKAAARELMTFLTPQTEGSHTSYAVLSRVAESLEECEREAANINENPRFMQATAWDLADDIDALRDQLLTMGRRLQLPGLEEPAIERTFLAPCSKSMESALEKMENLAAKTSELRAALHASYEREDELRASVCAHRRENVGLEASQLAAQGIASRLQRQAESVDEAKRKLQQTIDEQQRHLVCVTEEKEAIVRDGQQTSETQDLEAKTRDCRQSHALERAQLQGELEQAREVLNDIRNVPQDLTELQREAAATHAEVERLMNQLTELTDYNLALERRLSSLNTPRGEMLDDSGRDLRATEHTRGSPMELAQTEEALASAFGSGEFDVSPRSQASAASTTEGKGPGRSPTSYDQRRSARRRLSPYSRPSNGPGSSDDSDDGQTESLPPASPTPMHRSKRSGPATGRFHVGLEGDGNAKSSPFLRKQARQRLIPGLPFSFEEVNTNLNRLVTMVFKKAFKVRFLNAIRELPGVSDERLSLFESNPARYGPDVHNLQLDTTFRASTTLMKNSPWNMLATQRLVDLVFDTISNDTTGCYGSADVDLVSQKVEDRLGRQYRGIAEATPIGDETWDEVVERCLDNHTNYNKHCRSVMARNYIASIMREKAEMSGADEQLDHWSYVLRSLEQLNYEGMSDEESDTEEVVFPGGVVAEQPCRRVLEMRWRHPSFKEVFDDVDQTPAQFPDIFNKLALKNRIRRVRVAQTSERAPPKKLSIALFDPSYLEEIGPAGIIALGINEDDDTRTDEEGQGQEDEGEEDYDWD</sequence>
<dbReference type="GeneID" id="9590154"/>
<protein>
    <submittedName>
        <fullName evidence="3">Uncharacterized protein</fullName>
    </submittedName>
</protein>
<dbReference type="VEuPathDB" id="FungiDB:SCHCODRAFT_02512695"/>
<feature type="region of interest" description="Disordered" evidence="2">
    <location>
        <begin position="301"/>
        <end position="325"/>
    </location>
</feature>
<feature type="coiled-coil region" evidence="1">
    <location>
        <begin position="230"/>
        <end position="295"/>
    </location>
</feature>
<keyword evidence="1" id="KW-0175">Coiled coil</keyword>
<feature type="coiled-coil region" evidence="1">
    <location>
        <begin position="171"/>
        <end position="205"/>
    </location>
</feature>
<proteinExistence type="predicted"/>
<feature type="compositionally biased region" description="Polar residues" evidence="2">
    <location>
        <begin position="347"/>
        <end position="358"/>
    </location>
</feature>
<feature type="region of interest" description="Disordered" evidence="2">
    <location>
        <begin position="341"/>
        <end position="436"/>
    </location>
</feature>
<feature type="region of interest" description="Disordered" evidence="2">
    <location>
        <begin position="750"/>
        <end position="777"/>
    </location>
</feature>
<dbReference type="AlphaFoldDB" id="D8QEW8"/>
<dbReference type="InParanoid" id="D8QEW8"/>
<evidence type="ECO:0000256" key="2">
    <source>
        <dbReference type="SAM" id="MobiDB-lite"/>
    </source>
</evidence>
<dbReference type="eggNOG" id="ENOG502QZ6H">
    <property type="taxonomic scope" value="Eukaryota"/>
</dbReference>
<dbReference type="HOGENOM" id="CLU_360213_0_0_1"/>
<reference evidence="3 4" key="1">
    <citation type="journal article" date="2010" name="Nat. Biotechnol.">
        <title>Genome sequence of the model mushroom Schizophyllum commune.</title>
        <authorList>
            <person name="Ohm R.A."/>
            <person name="de Jong J.F."/>
            <person name="Lugones L.G."/>
            <person name="Aerts A."/>
            <person name="Kothe E."/>
            <person name="Stajich J.E."/>
            <person name="de Vries R.P."/>
            <person name="Record E."/>
            <person name="Levasseur A."/>
            <person name="Baker S.E."/>
            <person name="Bartholomew K.A."/>
            <person name="Coutinho P.M."/>
            <person name="Erdmann S."/>
            <person name="Fowler T.J."/>
            <person name="Gathman A.C."/>
            <person name="Lombard V."/>
            <person name="Henrissat B."/>
            <person name="Knabe N."/>
            <person name="Kuees U."/>
            <person name="Lilly W.W."/>
            <person name="Lindquist E."/>
            <person name="Lucas S."/>
            <person name="Magnuson J.K."/>
            <person name="Piumi F."/>
            <person name="Raudaskoski M."/>
            <person name="Salamov A."/>
            <person name="Schmutz J."/>
            <person name="Schwarze F.W.M.R."/>
            <person name="vanKuyk P.A."/>
            <person name="Horton J.S."/>
            <person name="Grigoriev I.V."/>
            <person name="Woesten H.A.B."/>
        </authorList>
    </citation>
    <scope>NUCLEOTIDE SEQUENCE [LARGE SCALE GENOMIC DNA]</scope>
    <source>
        <strain evidence="4">H4-8 / FGSC 9210</strain>
    </source>
</reference>
<organism evidence="4">
    <name type="scientific">Schizophyllum commune (strain H4-8 / FGSC 9210)</name>
    <name type="common">Split gill fungus</name>
    <dbReference type="NCBI Taxonomy" id="578458"/>
    <lineage>
        <taxon>Eukaryota</taxon>
        <taxon>Fungi</taxon>
        <taxon>Dikarya</taxon>
        <taxon>Basidiomycota</taxon>
        <taxon>Agaricomycotina</taxon>
        <taxon>Agaricomycetes</taxon>
        <taxon>Agaricomycetidae</taxon>
        <taxon>Agaricales</taxon>
        <taxon>Schizophyllaceae</taxon>
        <taxon>Schizophyllum</taxon>
    </lineage>
</organism>
<evidence type="ECO:0000313" key="4">
    <source>
        <dbReference type="Proteomes" id="UP000007431"/>
    </source>
</evidence>
<dbReference type="OMA" id="EVMREND"/>
<dbReference type="OrthoDB" id="2898360at2759"/>
<evidence type="ECO:0000313" key="3">
    <source>
        <dbReference type="EMBL" id="EFI93602.1"/>
    </source>
</evidence>
<accession>D8QEW8</accession>
<gene>
    <name evidence="3" type="ORF">SCHCODRAFT_111771</name>
</gene>
<feature type="compositionally biased region" description="Acidic residues" evidence="2">
    <location>
        <begin position="752"/>
        <end position="777"/>
    </location>
</feature>
<dbReference type="KEGG" id="scm:SCHCO_02512695"/>